<sequence>MHAAVITAKNTIEYQDVSKPQPGPGEVLIQVELAGVCGTDAHLLGGHFHARFPLIPGHEIVGRVVELGKNVKGFFEGQRVVLDPDLNCGTCVMCQRGMRHQCLNYEAIGVTRAGGFAQYVLAPSNVVYDANDLDPEVAVFAEPLGCVAWGITRLKPEPGSTALLYGAGGIGLLLMQALLASGVSEITVVDTQPERLTLARRLGARQAFVASSSTDEQLRDLFPHGFDVVTEATGAPKVQQHMVGHATPGGKILFFGVAPEDAIIEVSPYEMFRKDLTVLGSFSLNATVPLALRWLRSGRVQVERLITETLPLNLLHQGIQQKIAADPHHIKAVVDPSRTTGVWAT</sequence>
<comment type="similarity">
    <text evidence="4">Belongs to the zinc-containing alcohol dehydrogenase family.</text>
</comment>
<dbReference type="Proteomes" id="UP000632222">
    <property type="component" value="Unassembled WGS sequence"/>
</dbReference>
<evidence type="ECO:0000259" key="5">
    <source>
        <dbReference type="Pfam" id="PF00107"/>
    </source>
</evidence>
<reference evidence="8" key="1">
    <citation type="journal article" date="2019" name="Int. J. Syst. Evol. Microbiol.">
        <title>The Global Catalogue of Microorganisms (GCM) 10K type strain sequencing project: providing services to taxonomists for standard genome sequencing and annotation.</title>
        <authorList>
            <consortium name="The Broad Institute Genomics Platform"/>
            <consortium name="The Broad Institute Genome Sequencing Center for Infectious Disease"/>
            <person name="Wu L."/>
            <person name="Ma J."/>
        </authorList>
    </citation>
    <scope>NUCLEOTIDE SEQUENCE [LARGE SCALE GENOMIC DNA]</scope>
    <source>
        <strain evidence="8">JCM 14370</strain>
    </source>
</reference>
<evidence type="ECO:0000313" key="7">
    <source>
        <dbReference type="EMBL" id="GGJ36110.1"/>
    </source>
</evidence>
<dbReference type="CDD" id="cd08234">
    <property type="entry name" value="threonine_DH_like"/>
    <property type="match status" value="1"/>
</dbReference>
<organism evidence="7 8">
    <name type="scientific">Deinococcus roseus</name>
    <dbReference type="NCBI Taxonomy" id="392414"/>
    <lineage>
        <taxon>Bacteria</taxon>
        <taxon>Thermotogati</taxon>
        <taxon>Deinococcota</taxon>
        <taxon>Deinococci</taxon>
        <taxon>Deinococcales</taxon>
        <taxon>Deinococcaceae</taxon>
        <taxon>Deinococcus</taxon>
    </lineage>
</organism>
<evidence type="ECO:0000256" key="4">
    <source>
        <dbReference type="RuleBase" id="RU361277"/>
    </source>
</evidence>
<dbReference type="SUPFAM" id="SSF51735">
    <property type="entry name" value="NAD(P)-binding Rossmann-fold domains"/>
    <property type="match status" value="1"/>
</dbReference>
<dbReference type="InterPro" id="IPR013149">
    <property type="entry name" value="ADH-like_C"/>
</dbReference>
<proteinExistence type="inferred from homology"/>
<keyword evidence="1 4" id="KW-0479">Metal-binding</keyword>
<dbReference type="Pfam" id="PF00107">
    <property type="entry name" value="ADH_zinc_N"/>
    <property type="match status" value="1"/>
</dbReference>
<accession>A0ABQ2D112</accession>
<gene>
    <name evidence="7" type="ORF">GCM10008938_22760</name>
</gene>
<evidence type="ECO:0000256" key="1">
    <source>
        <dbReference type="ARBA" id="ARBA00022723"/>
    </source>
</evidence>
<dbReference type="Gene3D" id="3.40.50.720">
    <property type="entry name" value="NAD(P)-binding Rossmann-like Domain"/>
    <property type="match status" value="1"/>
</dbReference>
<comment type="cofactor">
    <cofactor evidence="4">
        <name>Zn(2+)</name>
        <dbReference type="ChEBI" id="CHEBI:29105"/>
    </cofactor>
</comment>
<dbReference type="EMBL" id="BMOD01000007">
    <property type="protein sequence ID" value="GGJ36110.1"/>
    <property type="molecule type" value="Genomic_DNA"/>
</dbReference>
<keyword evidence="2 4" id="KW-0862">Zinc</keyword>
<evidence type="ECO:0000256" key="2">
    <source>
        <dbReference type="ARBA" id="ARBA00022833"/>
    </source>
</evidence>
<evidence type="ECO:0000259" key="6">
    <source>
        <dbReference type="Pfam" id="PF08240"/>
    </source>
</evidence>
<keyword evidence="8" id="KW-1185">Reference proteome</keyword>
<dbReference type="InterPro" id="IPR002328">
    <property type="entry name" value="ADH_Zn_CS"/>
</dbReference>
<dbReference type="PROSITE" id="PS00059">
    <property type="entry name" value="ADH_ZINC"/>
    <property type="match status" value="1"/>
</dbReference>
<evidence type="ECO:0000313" key="8">
    <source>
        <dbReference type="Proteomes" id="UP000632222"/>
    </source>
</evidence>
<dbReference type="InterPro" id="IPR011032">
    <property type="entry name" value="GroES-like_sf"/>
</dbReference>
<protein>
    <submittedName>
        <fullName evidence="7">2-deoxy-scyllo-inosamine dehydrogenase</fullName>
    </submittedName>
</protein>
<comment type="caution">
    <text evidence="7">The sequence shown here is derived from an EMBL/GenBank/DDBJ whole genome shotgun (WGS) entry which is preliminary data.</text>
</comment>
<dbReference type="InterPro" id="IPR050129">
    <property type="entry name" value="Zn_alcohol_dh"/>
</dbReference>
<dbReference type="PANTHER" id="PTHR43401:SF2">
    <property type="entry name" value="L-THREONINE 3-DEHYDROGENASE"/>
    <property type="match status" value="1"/>
</dbReference>
<dbReference type="Pfam" id="PF08240">
    <property type="entry name" value="ADH_N"/>
    <property type="match status" value="1"/>
</dbReference>
<dbReference type="SUPFAM" id="SSF50129">
    <property type="entry name" value="GroES-like"/>
    <property type="match status" value="1"/>
</dbReference>
<feature type="domain" description="Alcohol dehydrogenase-like C-terminal" evidence="5">
    <location>
        <begin position="169"/>
        <end position="295"/>
    </location>
</feature>
<dbReference type="Gene3D" id="3.90.180.10">
    <property type="entry name" value="Medium-chain alcohol dehydrogenases, catalytic domain"/>
    <property type="match status" value="1"/>
</dbReference>
<dbReference type="InterPro" id="IPR013154">
    <property type="entry name" value="ADH-like_N"/>
</dbReference>
<dbReference type="InterPro" id="IPR036291">
    <property type="entry name" value="NAD(P)-bd_dom_sf"/>
</dbReference>
<keyword evidence="3" id="KW-0560">Oxidoreductase</keyword>
<dbReference type="PANTHER" id="PTHR43401">
    <property type="entry name" value="L-THREONINE 3-DEHYDROGENASE"/>
    <property type="match status" value="1"/>
</dbReference>
<feature type="domain" description="Alcohol dehydrogenase-like N-terminal" evidence="6">
    <location>
        <begin position="23"/>
        <end position="129"/>
    </location>
</feature>
<evidence type="ECO:0000256" key="3">
    <source>
        <dbReference type="ARBA" id="ARBA00023002"/>
    </source>
</evidence>
<name>A0ABQ2D112_9DEIO</name>